<dbReference type="PROSITE" id="PS50082">
    <property type="entry name" value="WD_REPEATS_2"/>
    <property type="match status" value="2"/>
</dbReference>
<dbReference type="PROSITE" id="PS00678">
    <property type="entry name" value="WD_REPEATS_1"/>
    <property type="match status" value="1"/>
</dbReference>
<dbReference type="InterPro" id="IPR036322">
    <property type="entry name" value="WD40_repeat_dom_sf"/>
</dbReference>
<protein>
    <recommendedName>
        <fullName evidence="10">DNA damage-binding protein CMR1</fullName>
    </recommendedName>
</protein>
<accession>A0A9Q0CQI7</accession>
<evidence type="ECO:0000256" key="5">
    <source>
        <dbReference type="ARBA" id="ARBA00023125"/>
    </source>
</evidence>
<dbReference type="OrthoDB" id="766928at2759"/>
<dbReference type="PROSITE" id="PS50294">
    <property type="entry name" value="WD_REPEATS_REGION"/>
    <property type="match status" value="2"/>
</dbReference>
<evidence type="ECO:0000256" key="3">
    <source>
        <dbReference type="ARBA" id="ARBA00022737"/>
    </source>
</evidence>
<feature type="repeat" description="WD" evidence="6">
    <location>
        <begin position="268"/>
        <end position="303"/>
    </location>
</feature>
<reference evidence="8" key="1">
    <citation type="journal article" date="2022" name="Cell">
        <title>Repeat-based holocentromeres influence genome architecture and karyotype evolution.</title>
        <authorList>
            <person name="Hofstatter P.G."/>
            <person name="Thangavel G."/>
            <person name="Lux T."/>
            <person name="Neumann P."/>
            <person name="Vondrak T."/>
            <person name="Novak P."/>
            <person name="Zhang M."/>
            <person name="Costa L."/>
            <person name="Castellani M."/>
            <person name="Scott A."/>
            <person name="Toegelov H."/>
            <person name="Fuchs J."/>
            <person name="Mata-Sucre Y."/>
            <person name="Dias Y."/>
            <person name="Vanzela A.L.L."/>
            <person name="Huettel B."/>
            <person name="Almeida C.C.S."/>
            <person name="Simkova H."/>
            <person name="Souza G."/>
            <person name="Pedrosa-Harand A."/>
            <person name="Macas J."/>
            <person name="Mayer K.F.X."/>
            <person name="Houben A."/>
            <person name="Marques A."/>
        </authorList>
    </citation>
    <scope>NUCLEOTIDE SEQUENCE</scope>
    <source>
        <strain evidence="8">RhyBre1mFocal</strain>
    </source>
</reference>
<sequence>MAPPKKANSTMALDYEQLRQENIKRNKEMIASILHQKSQLAALLSPPKPKRSLSKPTTPKPPPATLRRSLRSRGLPPPLAFTDAFLGSDSWRHLVEVTCLSGERREIGDSENEVSFGLDARVELGLKEGNVRTVGNDRIVIVRFLPLLSRSIVVSGSEQGSLGFWDADVNGEDGEEGSDGVYVSFPHRSHVSGISVHPSSVGKIYSSCHDGDLCLMDMEKETSHIIHTSEFSIFSLSQLPHDENSLLLGYEGKVKSFDGRTGKIIDVWKMHEQRVNTIDFHPGNSNLVATCSADGFVRIWDLRCLGKDQPKSIKEVAHNSAVQSAYFSPTGNGLVSTSTEDTIRIWSGPRFENLSIIKHINNTARRLSSFRAIWGWNDSYIFIGNMQRAIDVISTENNITTPLQSEYMKNVPCRFTTHPYKEGLLACAGGGKLFLWTKM</sequence>
<dbReference type="EMBL" id="JAMQYH010000002">
    <property type="protein sequence ID" value="KAJ1697927.1"/>
    <property type="molecule type" value="Genomic_DNA"/>
</dbReference>
<dbReference type="InterPro" id="IPR050853">
    <property type="entry name" value="WD_repeat_DNA-damage-binding"/>
</dbReference>
<comment type="caution">
    <text evidence="8">The sequence shown here is derived from an EMBL/GenBank/DDBJ whole genome shotgun (WGS) entry which is preliminary data.</text>
</comment>
<evidence type="ECO:0000313" key="9">
    <source>
        <dbReference type="Proteomes" id="UP001151287"/>
    </source>
</evidence>
<gene>
    <name evidence="8" type="ORF">LUZ63_006439</name>
</gene>
<name>A0A9Q0CQI7_9POAL</name>
<proteinExistence type="inferred from homology"/>
<dbReference type="Pfam" id="PF00400">
    <property type="entry name" value="WD40"/>
    <property type="match status" value="2"/>
</dbReference>
<evidence type="ECO:0000256" key="6">
    <source>
        <dbReference type="PROSITE-ProRule" id="PRU00221"/>
    </source>
</evidence>
<dbReference type="SMART" id="SM00320">
    <property type="entry name" value="WD40"/>
    <property type="match status" value="4"/>
</dbReference>
<dbReference type="Proteomes" id="UP001151287">
    <property type="component" value="Unassembled WGS sequence"/>
</dbReference>
<feature type="region of interest" description="Disordered" evidence="7">
    <location>
        <begin position="41"/>
        <end position="75"/>
    </location>
</feature>
<evidence type="ECO:0000256" key="7">
    <source>
        <dbReference type="SAM" id="MobiDB-lite"/>
    </source>
</evidence>
<dbReference type="PANTHER" id="PTHR14773">
    <property type="entry name" value="WD REPEAT-CONTAINING PROTEIN 76"/>
    <property type="match status" value="1"/>
</dbReference>
<dbReference type="InterPro" id="IPR019775">
    <property type="entry name" value="WD40_repeat_CS"/>
</dbReference>
<keyword evidence="2 6" id="KW-0853">WD repeat</keyword>
<dbReference type="Gene3D" id="2.130.10.10">
    <property type="entry name" value="YVTN repeat-like/Quinoprotein amine dehydrogenase"/>
    <property type="match status" value="1"/>
</dbReference>
<evidence type="ECO:0008006" key="10">
    <source>
        <dbReference type="Google" id="ProtNLM"/>
    </source>
</evidence>
<evidence type="ECO:0000313" key="8">
    <source>
        <dbReference type="EMBL" id="KAJ1697927.1"/>
    </source>
</evidence>
<dbReference type="SUPFAM" id="SSF50978">
    <property type="entry name" value="WD40 repeat-like"/>
    <property type="match status" value="1"/>
</dbReference>
<comment type="similarity">
    <text evidence="1">Belongs to the WD repeat DDB2/WDR76 family.</text>
</comment>
<dbReference type="InterPro" id="IPR015943">
    <property type="entry name" value="WD40/YVTN_repeat-like_dom_sf"/>
</dbReference>
<dbReference type="GO" id="GO:2000001">
    <property type="term" value="P:regulation of DNA damage checkpoint"/>
    <property type="evidence" value="ECO:0007669"/>
    <property type="project" value="TreeGrafter"/>
</dbReference>
<dbReference type="InterPro" id="IPR001680">
    <property type="entry name" value="WD40_rpt"/>
</dbReference>
<keyword evidence="3" id="KW-0677">Repeat</keyword>
<dbReference type="GO" id="GO:0005634">
    <property type="term" value="C:nucleus"/>
    <property type="evidence" value="ECO:0007669"/>
    <property type="project" value="TreeGrafter"/>
</dbReference>
<dbReference type="PANTHER" id="PTHR14773:SF0">
    <property type="entry name" value="WD REPEAT-CONTAINING PROTEIN 76"/>
    <property type="match status" value="1"/>
</dbReference>
<dbReference type="AlphaFoldDB" id="A0A9Q0CQI7"/>
<dbReference type="GO" id="GO:0006974">
    <property type="term" value="P:DNA damage response"/>
    <property type="evidence" value="ECO:0007669"/>
    <property type="project" value="UniProtKB-KW"/>
</dbReference>
<keyword evidence="4" id="KW-0227">DNA damage</keyword>
<organism evidence="8 9">
    <name type="scientific">Rhynchospora breviuscula</name>
    <dbReference type="NCBI Taxonomy" id="2022672"/>
    <lineage>
        <taxon>Eukaryota</taxon>
        <taxon>Viridiplantae</taxon>
        <taxon>Streptophyta</taxon>
        <taxon>Embryophyta</taxon>
        <taxon>Tracheophyta</taxon>
        <taxon>Spermatophyta</taxon>
        <taxon>Magnoliopsida</taxon>
        <taxon>Liliopsida</taxon>
        <taxon>Poales</taxon>
        <taxon>Cyperaceae</taxon>
        <taxon>Cyperoideae</taxon>
        <taxon>Rhynchosporeae</taxon>
        <taxon>Rhynchospora</taxon>
    </lineage>
</organism>
<evidence type="ECO:0000256" key="2">
    <source>
        <dbReference type="ARBA" id="ARBA00022574"/>
    </source>
</evidence>
<dbReference type="GO" id="GO:0003677">
    <property type="term" value="F:DNA binding"/>
    <property type="evidence" value="ECO:0007669"/>
    <property type="project" value="UniProtKB-KW"/>
</dbReference>
<feature type="repeat" description="WD" evidence="6">
    <location>
        <begin position="315"/>
        <end position="347"/>
    </location>
</feature>
<keyword evidence="5" id="KW-0238">DNA-binding</keyword>
<evidence type="ECO:0000256" key="1">
    <source>
        <dbReference type="ARBA" id="ARBA00005434"/>
    </source>
</evidence>
<keyword evidence="9" id="KW-1185">Reference proteome</keyword>
<evidence type="ECO:0000256" key="4">
    <source>
        <dbReference type="ARBA" id="ARBA00022763"/>
    </source>
</evidence>